<sequence>MTRHHICVAALFALASAAGSAQVISFDAATGVVTIPSVSVGASTYRNVTLKADANFVFSVTGATLQVPATPGVASYAGGLLTLPAVQVGSQTYLDVTLLDAGNLTFTLQAATPLPAATLDAVNALFAASDAMFATAVPGTGALRMSLNDGCWRDDGRTKANFIADWDANAAKYAQRDAYHIGRTRSNVQVLALRNRSNSDGSQRQEIDVQYDLGYTDGTRAVGLVTTLISGSSAGTPGCTTPQSSATLRGFGNQQVLRAEVRSRNVREQRQAIASGAALSPAVNYRRSVQWGIEDPMGNATYVIVTGPGPAATVNGVATQFSLKFLSPRVLRSAPELLGKPGNFVNWLDEDGFRYCRAATNPAVAAIADCTGMGATAFDYGHTTSVPNAANDATFDGQGWSTGSVFRFDVYNDDGWKTVNGHAGRAPIASYYDTLTTLPYSFVEMAGSGTGADKFPRLNFGALSTAQVASNVISATPVPMSVSWNAASAVSSGRASGVFQGWEFHQGPKVGNAAGATNPAYRNIFYNFPGSMATSNAAWSVTAKPADQASKTYGEFSILYSDRGDNNIISIVSFQ</sequence>
<evidence type="ECO:0008006" key="4">
    <source>
        <dbReference type="Google" id="ProtNLM"/>
    </source>
</evidence>
<dbReference type="RefSeq" id="WP_173128801.1">
    <property type="nucleotide sequence ID" value="NZ_JABRWJ010000008.1"/>
</dbReference>
<keyword evidence="3" id="KW-1185">Reference proteome</keyword>
<name>A0ABX2ENS6_9BURK</name>
<keyword evidence="1" id="KW-0732">Signal</keyword>
<protein>
    <recommendedName>
        <fullName evidence="4">Beta-1,3-glucanase N-terminal domain-containing protein</fullName>
    </recommendedName>
</protein>
<feature type="chain" id="PRO_5046285502" description="Beta-1,3-glucanase N-terminal domain-containing protein" evidence="1">
    <location>
        <begin position="22"/>
        <end position="575"/>
    </location>
</feature>
<reference evidence="2 3" key="1">
    <citation type="submission" date="2020-05" db="EMBL/GenBank/DDBJ databases">
        <title>Aquincola sp. isolate from soil.</title>
        <authorList>
            <person name="Han J."/>
            <person name="Kim D.-U."/>
        </authorList>
    </citation>
    <scope>NUCLEOTIDE SEQUENCE [LARGE SCALE GENOMIC DNA]</scope>
    <source>
        <strain evidence="2 3">S2</strain>
    </source>
</reference>
<evidence type="ECO:0000313" key="2">
    <source>
        <dbReference type="EMBL" id="NRF70222.1"/>
    </source>
</evidence>
<organism evidence="2 3">
    <name type="scientific">Pseudaquabacterium terrae</name>
    <dbReference type="NCBI Taxonomy" id="2732868"/>
    <lineage>
        <taxon>Bacteria</taxon>
        <taxon>Pseudomonadati</taxon>
        <taxon>Pseudomonadota</taxon>
        <taxon>Betaproteobacteria</taxon>
        <taxon>Burkholderiales</taxon>
        <taxon>Sphaerotilaceae</taxon>
        <taxon>Pseudaquabacterium</taxon>
    </lineage>
</organism>
<dbReference type="Proteomes" id="UP000737171">
    <property type="component" value="Unassembled WGS sequence"/>
</dbReference>
<accession>A0ABX2ENS6</accession>
<evidence type="ECO:0000256" key="1">
    <source>
        <dbReference type="SAM" id="SignalP"/>
    </source>
</evidence>
<gene>
    <name evidence="2" type="ORF">HLB44_24755</name>
</gene>
<comment type="caution">
    <text evidence="2">The sequence shown here is derived from an EMBL/GenBank/DDBJ whole genome shotgun (WGS) entry which is preliminary data.</text>
</comment>
<evidence type="ECO:0000313" key="3">
    <source>
        <dbReference type="Proteomes" id="UP000737171"/>
    </source>
</evidence>
<feature type="signal peptide" evidence="1">
    <location>
        <begin position="1"/>
        <end position="21"/>
    </location>
</feature>
<dbReference type="EMBL" id="JABRWJ010000008">
    <property type="protein sequence ID" value="NRF70222.1"/>
    <property type="molecule type" value="Genomic_DNA"/>
</dbReference>
<proteinExistence type="predicted"/>